<accession>A0ABW3LY62</accession>
<evidence type="ECO:0000259" key="1">
    <source>
        <dbReference type="Pfam" id="PF21849"/>
    </source>
</evidence>
<comment type="caution">
    <text evidence="2">The sequence shown here is derived from an EMBL/GenBank/DDBJ whole genome shotgun (WGS) entry which is preliminary data.</text>
</comment>
<dbReference type="RefSeq" id="WP_162377110.1">
    <property type="nucleotide sequence ID" value="NZ_JBHTKN010000008.1"/>
</dbReference>
<gene>
    <name evidence="2" type="ORF">ACFQ2N_12490</name>
</gene>
<dbReference type="InterPro" id="IPR054203">
    <property type="entry name" value="DUF6908"/>
</dbReference>
<organism evidence="2 3">
    <name type="scientific">Pseudoxanthomonas kaohsiungensis</name>
    <dbReference type="NCBI Taxonomy" id="283923"/>
    <lineage>
        <taxon>Bacteria</taxon>
        <taxon>Pseudomonadati</taxon>
        <taxon>Pseudomonadota</taxon>
        <taxon>Gammaproteobacteria</taxon>
        <taxon>Lysobacterales</taxon>
        <taxon>Lysobacteraceae</taxon>
        <taxon>Pseudoxanthomonas</taxon>
    </lineage>
</organism>
<sequence>MAIAVREQAGQRSLVLHALPGGDEPDAAQAAKLGFAAVDGLLVRQDTRLSLNQVREVFPSVAVREFSDSEIRFVPPAAWATTEEQAQLPLIAGVSDQTAASDTRGAEPSEFAVPVAAYELTRQSFALRTRAYCAADGWHVELGGQPLPVPEQTRMLSPKTKLDVIWDRVHRHVVQLQDQADPTKSRVEVLAEYPNLLRSGAWYNNRGPETNVARLLGRLGVLDRMMNWVRLGDGRSDHCRLINPPYQDLAVEVHDGWDNYDQMVYLTHYRDDGQADGEMVFGVRFGRLWLTETAVQTMRGEMRSHDRSFAQMFSKNLLQQGFDTAKIEWSREDASEREFAEPAPALRPVV</sequence>
<evidence type="ECO:0000313" key="2">
    <source>
        <dbReference type="EMBL" id="MFD1043163.1"/>
    </source>
</evidence>
<reference evidence="3" key="1">
    <citation type="journal article" date="2019" name="Int. J. Syst. Evol. Microbiol.">
        <title>The Global Catalogue of Microorganisms (GCM) 10K type strain sequencing project: providing services to taxonomists for standard genome sequencing and annotation.</title>
        <authorList>
            <consortium name="The Broad Institute Genomics Platform"/>
            <consortium name="The Broad Institute Genome Sequencing Center for Infectious Disease"/>
            <person name="Wu L."/>
            <person name="Ma J."/>
        </authorList>
    </citation>
    <scope>NUCLEOTIDE SEQUENCE [LARGE SCALE GENOMIC DNA]</scope>
    <source>
        <strain evidence="3">CCUG 55854</strain>
    </source>
</reference>
<proteinExistence type="predicted"/>
<name>A0ABW3LY62_9GAMM</name>
<dbReference type="Pfam" id="PF21849">
    <property type="entry name" value="DUF6908"/>
    <property type="match status" value="1"/>
</dbReference>
<dbReference type="EMBL" id="JBHTKN010000008">
    <property type="protein sequence ID" value="MFD1043163.1"/>
    <property type="molecule type" value="Genomic_DNA"/>
</dbReference>
<feature type="domain" description="DUF6908" evidence="1">
    <location>
        <begin position="231"/>
        <end position="322"/>
    </location>
</feature>
<evidence type="ECO:0000313" key="3">
    <source>
        <dbReference type="Proteomes" id="UP001597033"/>
    </source>
</evidence>
<keyword evidence="3" id="KW-1185">Reference proteome</keyword>
<dbReference type="Proteomes" id="UP001597033">
    <property type="component" value="Unassembled WGS sequence"/>
</dbReference>
<protein>
    <submittedName>
        <fullName evidence="2">DUF6908 domain-containing protein</fullName>
    </submittedName>
</protein>